<comment type="caution">
    <text evidence="2">The sequence shown here is derived from an EMBL/GenBank/DDBJ whole genome shotgun (WGS) entry which is preliminary data.</text>
</comment>
<keyword evidence="2" id="KW-0378">Hydrolase</keyword>
<evidence type="ECO:0000313" key="3">
    <source>
        <dbReference type="Proteomes" id="UP000052052"/>
    </source>
</evidence>
<dbReference type="InterPro" id="IPR032466">
    <property type="entry name" value="Metal_Hydrolase"/>
</dbReference>
<dbReference type="PANTHER" id="PTHR11647:SF1">
    <property type="entry name" value="COLLAPSIN RESPONSE MEDIATOR PROTEIN"/>
    <property type="match status" value="1"/>
</dbReference>
<dbReference type="GO" id="GO:0005829">
    <property type="term" value="C:cytosol"/>
    <property type="evidence" value="ECO:0007669"/>
    <property type="project" value="TreeGrafter"/>
</dbReference>
<accession>A0A0R0CUP2</accession>
<dbReference type="Pfam" id="PF07969">
    <property type="entry name" value="Amidohydro_3"/>
    <property type="match status" value="1"/>
</dbReference>
<dbReference type="InterPro" id="IPR011059">
    <property type="entry name" value="Metal-dep_hydrolase_composite"/>
</dbReference>
<dbReference type="Gene3D" id="3.20.20.140">
    <property type="entry name" value="Metal-dependent hydrolases"/>
    <property type="match status" value="2"/>
</dbReference>
<dbReference type="SUPFAM" id="SSF51556">
    <property type="entry name" value="Metallo-dependent hydrolases"/>
    <property type="match status" value="1"/>
</dbReference>
<protein>
    <submittedName>
        <fullName evidence="2">Amidohydrolase</fullName>
    </submittedName>
</protein>
<dbReference type="Proteomes" id="UP000052052">
    <property type="component" value="Unassembled WGS sequence"/>
</dbReference>
<dbReference type="Gene3D" id="2.30.40.10">
    <property type="entry name" value="Urease, subunit C, domain 1"/>
    <property type="match status" value="1"/>
</dbReference>
<evidence type="ECO:0000313" key="2">
    <source>
        <dbReference type="EMBL" id="KRG70194.1"/>
    </source>
</evidence>
<dbReference type="SUPFAM" id="SSF51338">
    <property type="entry name" value="Composite domain of metallo-dependent hydrolases"/>
    <property type="match status" value="1"/>
</dbReference>
<dbReference type="STRING" id="344882.ABB29_07345"/>
<sequence length="530" mass="57361">MSACHDNGQAAGDAPVAALTQVDVVIRGGTVYDGSGGDPRQQDVVVSDGRIVALTDDASRHYRARRLLDAKGMVVAPGFIDAHAHPKTYITSPDASVRRNLPWLYQGVTTLMVGVDGDGSPRVAEQRRWFDNHGVGTNLAPYVGFGPVRRAVLREDDRHPDADELQAMRELVANGMCEGAFGFSTGLFYAPQSFADTDEVVALAHEAALRGGIYDTHQRDESSYTLGLLDSTREALEIGRRAGLPVHIAHLKALGVDVQGQAGALVRLIDDARTQGQQVSADQYPWLASGTNLKSALFPLWAQDGGRSALLQRLRDPTLRARIGQQMQDNLRRRGGAESLLLTAAGHPWTGKRLSQVAGEWGIDAVDAAIRIVEGDDRPPGVRSAGSVASFNMAEDDVRLLMRQPWVITSSDGSDGHPRQYATFPKKYVDYVQRDQLLGLGEFIHRSTGLSARLLGLHKRGLLRPGYHADIVVFDPVKYAPRADYLHPQELSLGVQSLLVNGRLAIDQGEATDVLAGKLLHHVPTAGSCP</sequence>
<organism evidence="2 3">
    <name type="scientific">Pseudoxanthomonas dokdonensis</name>
    <dbReference type="NCBI Taxonomy" id="344882"/>
    <lineage>
        <taxon>Bacteria</taxon>
        <taxon>Pseudomonadati</taxon>
        <taxon>Pseudomonadota</taxon>
        <taxon>Gammaproteobacteria</taxon>
        <taxon>Lysobacterales</taxon>
        <taxon>Lysobacteraceae</taxon>
        <taxon>Pseudoxanthomonas</taxon>
    </lineage>
</organism>
<dbReference type="InterPro" id="IPR013108">
    <property type="entry name" value="Amidohydro_3"/>
</dbReference>
<proteinExistence type="predicted"/>
<dbReference type="AlphaFoldDB" id="A0A0R0CUP2"/>
<dbReference type="PANTHER" id="PTHR11647">
    <property type="entry name" value="HYDRANTOINASE/DIHYDROPYRIMIDINASE FAMILY MEMBER"/>
    <property type="match status" value="1"/>
</dbReference>
<dbReference type="InterPro" id="IPR050378">
    <property type="entry name" value="Metallo-dep_Hydrolases_sf"/>
</dbReference>
<evidence type="ECO:0000259" key="1">
    <source>
        <dbReference type="Pfam" id="PF07969"/>
    </source>
</evidence>
<name>A0A0R0CUP2_9GAMM</name>
<gene>
    <name evidence="2" type="ORF">ABB29_07345</name>
</gene>
<dbReference type="PATRIC" id="fig|344882.3.peg.2812"/>
<reference evidence="2 3" key="1">
    <citation type="submission" date="2015-05" db="EMBL/GenBank/DDBJ databases">
        <title>Genome sequencing and analysis of members of genus Stenotrophomonas.</title>
        <authorList>
            <person name="Patil P.P."/>
            <person name="Midha S."/>
            <person name="Patil P.B."/>
        </authorList>
    </citation>
    <scope>NUCLEOTIDE SEQUENCE [LARGE SCALE GENOMIC DNA]</scope>
    <source>
        <strain evidence="2 3">DSM 21858</strain>
    </source>
</reference>
<feature type="domain" description="Amidohydrolase 3" evidence="1">
    <location>
        <begin position="67"/>
        <end position="504"/>
    </location>
</feature>
<dbReference type="EMBL" id="LDJL01000007">
    <property type="protein sequence ID" value="KRG70194.1"/>
    <property type="molecule type" value="Genomic_DNA"/>
</dbReference>
<keyword evidence="3" id="KW-1185">Reference proteome</keyword>
<dbReference type="GO" id="GO:0016812">
    <property type="term" value="F:hydrolase activity, acting on carbon-nitrogen (but not peptide) bonds, in cyclic amides"/>
    <property type="evidence" value="ECO:0007669"/>
    <property type="project" value="TreeGrafter"/>
</dbReference>